<feature type="transmembrane region" description="Helical" evidence="10">
    <location>
        <begin position="199"/>
        <end position="218"/>
    </location>
</feature>
<dbReference type="EMBL" id="JAWIZZ010000031">
    <property type="protein sequence ID" value="KAK5781780.1"/>
    <property type="molecule type" value="Genomic_DNA"/>
</dbReference>
<dbReference type="AlphaFoldDB" id="A0AAN7WP02"/>
<dbReference type="GO" id="GO:0005789">
    <property type="term" value="C:endoplasmic reticulum membrane"/>
    <property type="evidence" value="ECO:0007669"/>
    <property type="project" value="UniProtKB-SubCell"/>
</dbReference>
<comment type="caution">
    <text evidence="12">The sequence shown here is derived from an EMBL/GenBank/DDBJ whole genome shotgun (WGS) entry which is preliminary data.</text>
</comment>
<keyword evidence="2 10" id="KW-0812">Transmembrane</keyword>
<protein>
    <recommendedName>
        <fullName evidence="9">Increased recombination centers protein 22</fullName>
    </recommendedName>
</protein>
<accession>A0AAN7WP02</accession>
<keyword evidence="4" id="KW-0256">Endoplasmic reticulum</keyword>
<evidence type="ECO:0000313" key="12">
    <source>
        <dbReference type="EMBL" id="KAK5781780.1"/>
    </source>
</evidence>
<evidence type="ECO:0000256" key="9">
    <source>
        <dbReference type="ARBA" id="ARBA00040085"/>
    </source>
</evidence>
<keyword evidence="5 10" id="KW-1133">Transmembrane helix</keyword>
<comment type="similarity">
    <text evidence="8">Belongs to the IRC22 family.</text>
</comment>
<keyword evidence="3 11" id="KW-0732">Signal</keyword>
<comment type="subcellular location">
    <subcellularLocation>
        <location evidence="1">Endoplasmic reticulum membrane</location>
        <topology evidence="1">Single-pass type I membrane protein</topology>
    </subcellularLocation>
</comment>
<evidence type="ECO:0000256" key="10">
    <source>
        <dbReference type="SAM" id="Phobius"/>
    </source>
</evidence>
<evidence type="ECO:0000256" key="1">
    <source>
        <dbReference type="ARBA" id="ARBA00004115"/>
    </source>
</evidence>
<name>A0AAN7WP02_9SACH</name>
<dbReference type="Proteomes" id="UP001306508">
    <property type="component" value="Unassembled WGS sequence"/>
</dbReference>
<evidence type="ECO:0000256" key="6">
    <source>
        <dbReference type="ARBA" id="ARBA00023136"/>
    </source>
</evidence>
<keyword evidence="6 10" id="KW-0472">Membrane</keyword>
<comment type="function">
    <text evidence="7">Is probably involved in a pathway contributing to genomic integrity.</text>
</comment>
<evidence type="ECO:0000256" key="2">
    <source>
        <dbReference type="ARBA" id="ARBA00022692"/>
    </source>
</evidence>
<evidence type="ECO:0000256" key="7">
    <source>
        <dbReference type="ARBA" id="ARBA00037565"/>
    </source>
</evidence>
<sequence length="249" mass="28163">MQLNYLSSLLLFLSLLGINLVRGQGLILDDYEEQEEPVPTEKPYTSINLDIVYNIEDREAPATPTDPISFDQNEVVMLNYTLVNNEDCDISIVGVSGEILSYPSGESVTKISFGEMENLYAKPNETLQFRQKIVINLEPGMYYLFPMIHVTNETAAAIVKENPDLAEIEDIDATPKNVVVNSTILNIEEPLMSIFNPQFLSIQLIILVIAGGLSYFYLNKNGKLNTEKNNFKNTGKRDPMEWLPEQYKK</sequence>
<evidence type="ECO:0000313" key="13">
    <source>
        <dbReference type="Proteomes" id="UP001306508"/>
    </source>
</evidence>
<feature type="chain" id="PRO_5042930901" description="Increased recombination centers protein 22" evidence="11">
    <location>
        <begin position="24"/>
        <end position="249"/>
    </location>
</feature>
<dbReference type="Pfam" id="PF03896">
    <property type="entry name" value="TRAP_alpha"/>
    <property type="match status" value="1"/>
</dbReference>
<evidence type="ECO:0000256" key="4">
    <source>
        <dbReference type="ARBA" id="ARBA00022824"/>
    </source>
</evidence>
<dbReference type="InterPro" id="IPR005595">
    <property type="entry name" value="TRAP_alpha"/>
</dbReference>
<evidence type="ECO:0000256" key="5">
    <source>
        <dbReference type="ARBA" id="ARBA00022989"/>
    </source>
</evidence>
<keyword evidence="13" id="KW-1185">Reference proteome</keyword>
<evidence type="ECO:0000256" key="11">
    <source>
        <dbReference type="SAM" id="SignalP"/>
    </source>
</evidence>
<proteinExistence type="inferred from homology"/>
<reference evidence="13" key="1">
    <citation type="submission" date="2023-07" db="EMBL/GenBank/DDBJ databases">
        <title>A draft genome of Kazachstania heterogenica Y-27499.</title>
        <authorList>
            <person name="Donic C."/>
            <person name="Kralova J.S."/>
            <person name="Fidel L."/>
            <person name="Ben-Dor S."/>
            <person name="Jung S."/>
        </authorList>
    </citation>
    <scope>NUCLEOTIDE SEQUENCE [LARGE SCALE GENOMIC DNA]</scope>
    <source>
        <strain evidence="13">Y27499</strain>
    </source>
</reference>
<organism evidence="12 13">
    <name type="scientific">Arxiozyma heterogenica</name>
    <dbReference type="NCBI Taxonomy" id="278026"/>
    <lineage>
        <taxon>Eukaryota</taxon>
        <taxon>Fungi</taxon>
        <taxon>Dikarya</taxon>
        <taxon>Ascomycota</taxon>
        <taxon>Saccharomycotina</taxon>
        <taxon>Saccharomycetes</taxon>
        <taxon>Saccharomycetales</taxon>
        <taxon>Saccharomycetaceae</taxon>
        <taxon>Arxiozyma</taxon>
    </lineage>
</organism>
<evidence type="ECO:0000256" key="8">
    <source>
        <dbReference type="ARBA" id="ARBA00038311"/>
    </source>
</evidence>
<evidence type="ECO:0000256" key="3">
    <source>
        <dbReference type="ARBA" id="ARBA00022729"/>
    </source>
</evidence>
<feature type="signal peptide" evidence="11">
    <location>
        <begin position="1"/>
        <end position="23"/>
    </location>
</feature>
<gene>
    <name evidence="12" type="ORF">RI543_000968</name>
</gene>